<dbReference type="EMBL" id="CM047942">
    <property type="protein sequence ID" value="KAI9901677.1"/>
    <property type="molecule type" value="Genomic_DNA"/>
</dbReference>
<name>A0ACC0V697_9HYPO</name>
<evidence type="ECO:0000313" key="2">
    <source>
        <dbReference type="Proteomes" id="UP001163324"/>
    </source>
</evidence>
<reference evidence="1" key="1">
    <citation type="submission" date="2022-10" db="EMBL/GenBank/DDBJ databases">
        <title>Complete Genome of Trichothecium roseum strain YXFP-22015, a Plant Pathogen Isolated from Citrus.</title>
        <authorList>
            <person name="Wang Y."/>
            <person name="Zhu L."/>
        </authorList>
    </citation>
    <scope>NUCLEOTIDE SEQUENCE</scope>
    <source>
        <strain evidence="1">YXFP-22015</strain>
    </source>
</reference>
<protein>
    <submittedName>
        <fullName evidence="1">Uncharacterized protein</fullName>
    </submittedName>
</protein>
<evidence type="ECO:0000313" key="1">
    <source>
        <dbReference type="EMBL" id="KAI9901677.1"/>
    </source>
</evidence>
<organism evidence="1 2">
    <name type="scientific">Trichothecium roseum</name>
    <dbReference type="NCBI Taxonomy" id="47278"/>
    <lineage>
        <taxon>Eukaryota</taxon>
        <taxon>Fungi</taxon>
        <taxon>Dikarya</taxon>
        <taxon>Ascomycota</taxon>
        <taxon>Pezizomycotina</taxon>
        <taxon>Sordariomycetes</taxon>
        <taxon>Hypocreomycetidae</taxon>
        <taxon>Hypocreales</taxon>
        <taxon>Hypocreales incertae sedis</taxon>
        <taxon>Trichothecium</taxon>
    </lineage>
</organism>
<accession>A0ACC0V697</accession>
<keyword evidence="2" id="KW-1185">Reference proteome</keyword>
<comment type="caution">
    <text evidence="1">The sequence shown here is derived from an EMBL/GenBank/DDBJ whole genome shotgun (WGS) entry which is preliminary data.</text>
</comment>
<sequence>MAAPSHSALARSPNFSARSYDSSSVSSATSPKPHSQYLGSIMSTAPRPGPTPLSAQSLGLPPLPPPISVGQSYPSYPPMGSRESLPSDSGTPGPSHAQLSGTSVGSQKRAYRQRRKDPSCDACRERKVKCDATETTSCSECSSRNVKCQFTKETNRRMSSIKQVQDLEKQMHQVRQENHTLRRKLEGKGGPDIEMPPIGEEPLRLPAVGEEPKHKDRAMPMQEFSRVRTNLQMFSKGVFKLPAQFRAPFQSPLNAPKLELPPRQVTDQLLRDYFHIAHTMFPILHWPSFQTFIEDLYRGNGTNVPPSSLSLFYSVLAMGSLFSSKNPAHNPYLQAPELLDMARKFMDPWSNDFDLDYARSLLFMVICLNEMNLKSAAWNILGNAIQVGQDLGLYSESGPWPVIEGEMRRRTWWAIYICDKILASELGRPHLIHDDDCDVSLPAGVDDHFIHEEGMLVPSGAQALTHSLLAVIHVARAFPALQQALASPMINGHKIATFEAHFQKCLESSYPIQCHPMNHQPLASHFLPPLAYLFHARILLRRHNLSPRCPPDVRLAALEGCANAAMDTSALLQRTNDSLSDASTALLVTHVFRSTLFLLLTGYFEQALVCIRALASFSTRRDVGAPCGRYLCFFVSALKGKRAEHSEYLRRTMPPNRSASDHHTALLQSLSLDEELLAYTVADSQASPDNAWVLFGMERDPGFQHPRPGSAVNRSSGQNSAVNPLNSSELRTGLTAEESRDWGGWQRLETEIRGFITGGPPVSGVQPANTTPAPGQASTPWMTRPPPPPQAKPETPTPAGVDLQRLSEVPRYASETATRPRQGSGTGSPSVPDAKRGTDRLSIANII</sequence>
<gene>
    <name evidence="1" type="ORF">N3K66_003494</name>
</gene>
<proteinExistence type="predicted"/>
<dbReference type="Proteomes" id="UP001163324">
    <property type="component" value="Chromosome 3"/>
</dbReference>